<accession>A0A2T9Y415</accession>
<dbReference type="PANTHER" id="PTHR13070:SF0">
    <property type="entry name" value="TRNA-SPLICING ENDONUCLEASE SUBUNIT SEN34"/>
    <property type="match status" value="1"/>
</dbReference>
<dbReference type="AlphaFoldDB" id="A0A2T9Y415"/>
<dbReference type="CDD" id="cd22363">
    <property type="entry name" value="tRNA-intron_lyase_C"/>
    <property type="match status" value="1"/>
</dbReference>
<dbReference type="GO" id="GO:0003676">
    <property type="term" value="F:nucleic acid binding"/>
    <property type="evidence" value="ECO:0007669"/>
    <property type="project" value="InterPro"/>
</dbReference>
<dbReference type="InterPro" id="IPR036167">
    <property type="entry name" value="tRNA_intron_Endo_cat-like_sf"/>
</dbReference>
<dbReference type="GO" id="GO:0000213">
    <property type="term" value="F:tRNA-intron lyase activity"/>
    <property type="evidence" value="ECO:0007669"/>
    <property type="project" value="UniProtKB-EC"/>
</dbReference>
<evidence type="ECO:0000256" key="2">
    <source>
        <dbReference type="ARBA" id="ARBA00012573"/>
    </source>
</evidence>
<reference evidence="8 9" key="1">
    <citation type="journal article" date="2018" name="MBio">
        <title>Comparative Genomics Reveals the Core Gene Toolbox for the Fungus-Insect Symbiosis.</title>
        <authorList>
            <person name="Wang Y."/>
            <person name="Stata M."/>
            <person name="Wang W."/>
            <person name="Stajich J.E."/>
            <person name="White M.M."/>
            <person name="Moncalvo J.M."/>
        </authorList>
    </citation>
    <scope>NUCLEOTIDE SEQUENCE [LARGE SCALE GENOMIC DNA]</scope>
    <source>
        <strain evidence="8 9">AUS-77-4</strain>
    </source>
</reference>
<evidence type="ECO:0000256" key="3">
    <source>
        <dbReference type="ARBA" id="ARBA00022694"/>
    </source>
</evidence>
<protein>
    <recommendedName>
        <fullName evidence="2">tRNA-intron lyase</fullName>
        <ecNumber evidence="2">4.6.1.16</ecNumber>
    </recommendedName>
</protein>
<dbReference type="InterPro" id="IPR006677">
    <property type="entry name" value="tRNA_intron_Endonuc_cat-like"/>
</dbReference>
<dbReference type="EC" id="4.6.1.16" evidence="2"/>
<keyword evidence="9" id="KW-1185">Reference proteome</keyword>
<organism evidence="8 9">
    <name type="scientific">Furculomyces boomerangus</name>
    <dbReference type="NCBI Taxonomy" id="61424"/>
    <lineage>
        <taxon>Eukaryota</taxon>
        <taxon>Fungi</taxon>
        <taxon>Fungi incertae sedis</taxon>
        <taxon>Zoopagomycota</taxon>
        <taxon>Kickxellomycotina</taxon>
        <taxon>Harpellomycetes</taxon>
        <taxon>Harpellales</taxon>
        <taxon>Harpellaceae</taxon>
        <taxon>Furculomyces</taxon>
    </lineage>
</organism>
<dbReference type="OrthoDB" id="48041at2759"/>
<gene>
    <name evidence="8" type="ORF">BB559_006246</name>
</gene>
<comment type="similarity">
    <text evidence="1">Belongs to the tRNA-intron endonuclease family.</text>
</comment>
<dbReference type="Gene3D" id="3.40.1350.10">
    <property type="match status" value="1"/>
</dbReference>
<evidence type="ECO:0000259" key="6">
    <source>
        <dbReference type="Pfam" id="PF01974"/>
    </source>
</evidence>
<evidence type="ECO:0000313" key="9">
    <source>
        <dbReference type="Proteomes" id="UP000245699"/>
    </source>
</evidence>
<feature type="domain" description="tRNA intron endonuclease catalytic" evidence="6">
    <location>
        <begin position="66"/>
        <end position="135"/>
    </location>
</feature>
<comment type="caution">
    <text evidence="8">The sequence shown here is derived from an EMBL/GenBank/DDBJ whole genome shotgun (WGS) entry which is preliminary data.</text>
</comment>
<dbReference type="InterPro" id="IPR059049">
    <property type="entry name" value="TSEN34_N"/>
</dbReference>
<evidence type="ECO:0000256" key="5">
    <source>
        <dbReference type="ARBA" id="ARBA00034031"/>
    </source>
</evidence>
<sequence>MQNTFLSLPLVLLPEEVTLLLEKSVIRVERAKSLLKDRFSEEFGDNNEEAEEESGWGWPETEAEKEKMGVFRDLWGKGYYMTAGLKFGGDPMRHHSAYIATVVGRGLAGQDLVGLGRVGTNVRKRRLLCSWDKTTKKADVCGFQSMSLNLYFDHIDFDPRHAELAYRKKLITRKNLANSNYSNKLFIPNNELLHHFAEHRKHPC</sequence>
<dbReference type="PANTHER" id="PTHR13070">
    <property type="entry name" value="TRNA-SPLICING ENDONUCLEASE SUBUNIT SEN34-RELATED"/>
    <property type="match status" value="1"/>
</dbReference>
<dbReference type="GO" id="GO:0005634">
    <property type="term" value="C:nucleus"/>
    <property type="evidence" value="ECO:0007669"/>
    <property type="project" value="UniProtKB-ARBA"/>
</dbReference>
<dbReference type="Pfam" id="PF01974">
    <property type="entry name" value="tRNA_int_endo"/>
    <property type="match status" value="1"/>
</dbReference>
<dbReference type="EMBL" id="MBFT01000803">
    <property type="protein sequence ID" value="PVU87068.1"/>
    <property type="molecule type" value="Genomic_DNA"/>
</dbReference>
<dbReference type="Proteomes" id="UP000245699">
    <property type="component" value="Unassembled WGS sequence"/>
</dbReference>
<dbReference type="Pfam" id="PF26577">
    <property type="entry name" value="TSEN34_N"/>
    <property type="match status" value="1"/>
</dbReference>
<evidence type="ECO:0000256" key="1">
    <source>
        <dbReference type="ARBA" id="ARBA00008078"/>
    </source>
</evidence>
<feature type="domain" description="TSEN34 N-terminal" evidence="7">
    <location>
        <begin position="2"/>
        <end position="28"/>
    </location>
</feature>
<dbReference type="InterPro" id="IPR011856">
    <property type="entry name" value="tRNA_endonuc-like_dom_sf"/>
</dbReference>
<dbReference type="STRING" id="61424.A0A2T9Y415"/>
<dbReference type="SUPFAM" id="SSF53032">
    <property type="entry name" value="tRNA-intron endonuclease catalytic domain-like"/>
    <property type="match status" value="1"/>
</dbReference>
<evidence type="ECO:0000256" key="4">
    <source>
        <dbReference type="ARBA" id="ARBA00023239"/>
    </source>
</evidence>
<evidence type="ECO:0000259" key="7">
    <source>
        <dbReference type="Pfam" id="PF26577"/>
    </source>
</evidence>
<proteinExistence type="inferred from homology"/>
<dbReference type="GO" id="GO:0000379">
    <property type="term" value="P:tRNA-type intron splice site recognition and cleavage"/>
    <property type="evidence" value="ECO:0007669"/>
    <property type="project" value="TreeGrafter"/>
</dbReference>
<keyword evidence="3" id="KW-0819">tRNA processing</keyword>
<evidence type="ECO:0000313" key="8">
    <source>
        <dbReference type="EMBL" id="PVU87068.1"/>
    </source>
</evidence>
<name>A0A2T9Y415_9FUNG</name>
<keyword evidence="4" id="KW-0456">Lyase</keyword>
<comment type="catalytic activity">
    <reaction evidence="5">
        <text>pretRNA = a 3'-half-tRNA molecule with a 5'-OH end + a 5'-half-tRNA molecule with a 2',3'-cyclic phosphate end + an intron with a 2',3'-cyclic phosphate and a 5'-hydroxyl terminus.</text>
        <dbReference type="EC" id="4.6.1.16"/>
    </reaction>
</comment>